<sequence length="125" mass="13452">MAQAVLVRPTRTVFVLEDAHWIDPPSDEVLSQFAASLSATTSTPVCVVPYGRDQFEVARRVEVARCGTRLPAKKLSVSRLRAKLHEALTMTEGAKRVAEGFAATGGAARGADLFEQRVLAVTDGK</sequence>
<dbReference type="SUPFAM" id="SSF53756">
    <property type="entry name" value="UDP-Glycosyltransferase/glycogen phosphorylase"/>
    <property type="match status" value="1"/>
</dbReference>
<proteinExistence type="predicted"/>
<dbReference type="EMBL" id="ATDN01000020">
    <property type="protein sequence ID" value="RWA19211.1"/>
    <property type="molecule type" value="Genomic_DNA"/>
</dbReference>
<dbReference type="Gene3D" id="3.40.50.2000">
    <property type="entry name" value="Glycogen Phosphorylase B"/>
    <property type="match status" value="2"/>
</dbReference>
<protein>
    <submittedName>
        <fullName evidence="1">Uncharacterized protein</fullName>
    </submittedName>
</protein>
<comment type="caution">
    <text evidence="1">The sequence shown here is derived from an EMBL/GenBank/DDBJ whole genome shotgun (WGS) entry which is preliminary data.</text>
</comment>
<accession>A0A439DSE7</accession>
<gene>
    <name evidence="1" type="ORF">MELE44368_21990</name>
</gene>
<reference evidence="1 2" key="1">
    <citation type="submission" date="2013-06" db="EMBL/GenBank/DDBJ databases">
        <title>The draft sequence of the Mycobacterium elephantis genome.</title>
        <authorList>
            <person name="Pettersson F.B."/>
            <person name="Das S."/>
            <person name="Dasgupta S."/>
            <person name="Bhattacharya A."/>
            <person name="Kirsebom L.A."/>
        </authorList>
    </citation>
    <scope>NUCLEOTIDE SEQUENCE [LARGE SCALE GENOMIC DNA]</scope>
    <source>
        <strain evidence="1 2">DSM 44368</strain>
    </source>
</reference>
<evidence type="ECO:0000313" key="2">
    <source>
        <dbReference type="Proteomes" id="UP000287177"/>
    </source>
</evidence>
<name>A0A439DSE7_9MYCO</name>
<dbReference type="AlphaFoldDB" id="A0A439DSE7"/>
<organism evidence="1 2">
    <name type="scientific">Mycolicibacterium elephantis DSM 44368</name>
    <dbReference type="NCBI Taxonomy" id="1335622"/>
    <lineage>
        <taxon>Bacteria</taxon>
        <taxon>Bacillati</taxon>
        <taxon>Actinomycetota</taxon>
        <taxon>Actinomycetes</taxon>
        <taxon>Mycobacteriales</taxon>
        <taxon>Mycobacteriaceae</taxon>
        <taxon>Mycolicibacterium</taxon>
    </lineage>
</organism>
<keyword evidence="2" id="KW-1185">Reference proteome</keyword>
<dbReference type="Proteomes" id="UP000287177">
    <property type="component" value="Unassembled WGS sequence"/>
</dbReference>
<evidence type="ECO:0000313" key="1">
    <source>
        <dbReference type="EMBL" id="RWA19211.1"/>
    </source>
</evidence>